<dbReference type="PROSITE" id="PS50088">
    <property type="entry name" value="ANK_REPEAT"/>
    <property type="match status" value="1"/>
</dbReference>
<organism evidence="2">
    <name type="scientific">Gongylonema pulchrum</name>
    <dbReference type="NCBI Taxonomy" id="637853"/>
    <lineage>
        <taxon>Eukaryota</taxon>
        <taxon>Metazoa</taxon>
        <taxon>Ecdysozoa</taxon>
        <taxon>Nematoda</taxon>
        <taxon>Chromadorea</taxon>
        <taxon>Rhabditida</taxon>
        <taxon>Spirurina</taxon>
        <taxon>Spiruromorpha</taxon>
        <taxon>Spiruroidea</taxon>
        <taxon>Gongylonematidae</taxon>
        <taxon>Gongylonema</taxon>
    </lineage>
</organism>
<dbReference type="SUPFAM" id="SSF48403">
    <property type="entry name" value="Ankyrin repeat"/>
    <property type="match status" value="1"/>
</dbReference>
<evidence type="ECO:0000313" key="2">
    <source>
        <dbReference type="WBParaSite" id="GPUH_0002402801-mRNA-1"/>
    </source>
</evidence>
<reference evidence="2" key="1">
    <citation type="submission" date="2016-06" db="UniProtKB">
        <authorList>
            <consortium name="WormBaseParasite"/>
        </authorList>
    </citation>
    <scope>IDENTIFICATION</scope>
</reference>
<name>A0A183ESQ7_9BILA</name>
<dbReference type="InterPro" id="IPR002110">
    <property type="entry name" value="Ankyrin_rpt"/>
</dbReference>
<dbReference type="SMART" id="SM00248">
    <property type="entry name" value="ANK"/>
    <property type="match status" value="2"/>
</dbReference>
<protein>
    <submittedName>
        <fullName evidence="2">ANK_REP_REGION domain-containing protein</fullName>
    </submittedName>
</protein>
<dbReference type="Pfam" id="PF12796">
    <property type="entry name" value="Ank_2"/>
    <property type="match status" value="1"/>
</dbReference>
<accession>A0A183ESQ7</accession>
<sequence>LGETPLHCAVLRNDLTQIIALLAGNADVDIADNDGNTPLHIAAQVGYVIKKKKNFPKNFVMFIIFGIFIA</sequence>
<evidence type="ECO:0000256" key="1">
    <source>
        <dbReference type="PROSITE-ProRule" id="PRU00023"/>
    </source>
</evidence>
<keyword evidence="1" id="KW-0040">ANK repeat</keyword>
<feature type="repeat" description="ANK" evidence="1">
    <location>
        <begin position="1"/>
        <end position="33"/>
    </location>
</feature>
<dbReference type="InterPro" id="IPR036770">
    <property type="entry name" value="Ankyrin_rpt-contain_sf"/>
</dbReference>
<dbReference type="Gene3D" id="1.25.40.20">
    <property type="entry name" value="Ankyrin repeat-containing domain"/>
    <property type="match status" value="1"/>
</dbReference>
<dbReference type="AlphaFoldDB" id="A0A183ESQ7"/>
<proteinExistence type="predicted"/>
<dbReference type="PROSITE" id="PS50297">
    <property type="entry name" value="ANK_REP_REGION"/>
    <property type="match status" value="1"/>
</dbReference>
<dbReference type="WBParaSite" id="GPUH_0002402801-mRNA-1">
    <property type="protein sequence ID" value="GPUH_0002402801-mRNA-1"/>
    <property type="gene ID" value="GPUH_0002402801"/>
</dbReference>